<keyword evidence="4" id="KW-1185">Reference proteome</keyword>
<dbReference type="Pfam" id="PF02557">
    <property type="entry name" value="VanY"/>
    <property type="match status" value="1"/>
</dbReference>
<organism evidence="3 4">
    <name type="scientific">Jeotgalibacillus proteolyticus</name>
    <dbReference type="NCBI Taxonomy" id="2082395"/>
    <lineage>
        <taxon>Bacteria</taxon>
        <taxon>Bacillati</taxon>
        <taxon>Bacillota</taxon>
        <taxon>Bacilli</taxon>
        <taxon>Bacillales</taxon>
        <taxon>Caryophanaceae</taxon>
        <taxon>Jeotgalibacillus</taxon>
    </lineage>
</organism>
<dbReference type="InterPro" id="IPR052179">
    <property type="entry name" value="DD-CPase-like"/>
</dbReference>
<feature type="domain" description="D-alanyl-D-alanine carboxypeptidase-like core" evidence="2">
    <location>
        <begin position="119"/>
        <end position="246"/>
    </location>
</feature>
<keyword evidence="3" id="KW-0645">Protease</keyword>
<sequence length="265" mass="30261">MKVWITLAVLFTILVGASLGALSVYNWSPQQAIQGLFYQPFNQGSEEEQPEEEVTPEPPEEEPQEELPDPNDEELNEDTPPVEEEPQTPETVKEPTYVKGVLVANKQYPLPVDYAPGEDQEARAAFEEMKASAETEGFELIAFSTFRSFEYQEELYQRYVNDHGQEEADRFSAPPGYSEHQTGLGFDIGEVGKEVNWADDSFSETEAAKWLEENAHQYGFILRYPPGKEEITGYQYEAWHFRYLGKELAQKVHDSGLTLEEYLNI</sequence>
<dbReference type="GO" id="GO:0006508">
    <property type="term" value="P:proteolysis"/>
    <property type="evidence" value="ECO:0007669"/>
    <property type="project" value="InterPro"/>
</dbReference>
<evidence type="ECO:0000313" key="3">
    <source>
        <dbReference type="EMBL" id="PPA71132.1"/>
    </source>
</evidence>
<protein>
    <submittedName>
        <fullName evidence="3">D-alanyl-D-alanine carboxypeptidase</fullName>
    </submittedName>
</protein>
<accession>A0A2S5GDL7</accession>
<dbReference type="OrthoDB" id="9792074at2"/>
<dbReference type="EMBL" id="PREZ01000003">
    <property type="protein sequence ID" value="PPA71132.1"/>
    <property type="molecule type" value="Genomic_DNA"/>
</dbReference>
<dbReference type="InterPro" id="IPR009045">
    <property type="entry name" value="Zn_M74/Hedgehog-like"/>
</dbReference>
<feature type="region of interest" description="Disordered" evidence="1">
    <location>
        <begin position="42"/>
        <end position="96"/>
    </location>
</feature>
<dbReference type="SUPFAM" id="SSF55166">
    <property type="entry name" value="Hedgehog/DD-peptidase"/>
    <property type="match status" value="1"/>
</dbReference>
<dbReference type="Gene3D" id="3.30.1380.10">
    <property type="match status" value="1"/>
</dbReference>
<keyword evidence="3" id="KW-0378">Hydrolase</keyword>
<gene>
    <name evidence="3" type="ORF">C4B60_07205</name>
</gene>
<dbReference type="PANTHER" id="PTHR34385:SF1">
    <property type="entry name" value="PEPTIDOGLYCAN L-ALANYL-D-GLUTAMATE ENDOPEPTIDASE CWLK"/>
    <property type="match status" value="1"/>
</dbReference>
<keyword evidence="3" id="KW-0121">Carboxypeptidase</keyword>
<comment type="caution">
    <text evidence="3">The sequence shown here is derived from an EMBL/GenBank/DDBJ whole genome shotgun (WGS) entry which is preliminary data.</text>
</comment>
<dbReference type="Proteomes" id="UP000239047">
    <property type="component" value="Unassembled WGS sequence"/>
</dbReference>
<dbReference type="InterPro" id="IPR003709">
    <property type="entry name" value="VanY-like_core_dom"/>
</dbReference>
<dbReference type="InterPro" id="IPR058193">
    <property type="entry name" value="VanY/YodJ_core_dom"/>
</dbReference>
<evidence type="ECO:0000259" key="2">
    <source>
        <dbReference type="Pfam" id="PF02557"/>
    </source>
</evidence>
<dbReference type="PANTHER" id="PTHR34385">
    <property type="entry name" value="D-ALANYL-D-ALANINE CARBOXYPEPTIDASE"/>
    <property type="match status" value="1"/>
</dbReference>
<evidence type="ECO:0000313" key="4">
    <source>
        <dbReference type="Proteomes" id="UP000239047"/>
    </source>
</evidence>
<dbReference type="CDD" id="cd14852">
    <property type="entry name" value="LD-carboxypeptidase"/>
    <property type="match status" value="1"/>
</dbReference>
<reference evidence="3 4" key="1">
    <citation type="submission" date="2018-02" db="EMBL/GenBank/DDBJ databases">
        <title>Jeotgalibacillus proteolyticum sp. nov. a protease producing bacterium isolated from ocean sediments of Laizhou Bay.</title>
        <authorList>
            <person name="Li Y."/>
        </authorList>
    </citation>
    <scope>NUCLEOTIDE SEQUENCE [LARGE SCALE GENOMIC DNA]</scope>
    <source>
        <strain evidence="3 4">22-7</strain>
    </source>
</reference>
<name>A0A2S5GDL7_9BACL</name>
<evidence type="ECO:0000256" key="1">
    <source>
        <dbReference type="SAM" id="MobiDB-lite"/>
    </source>
</evidence>
<feature type="compositionally biased region" description="Acidic residues" evidence="1">
    <location>
        <begin position="45"/>
        <end position="87"/>
    </location>
</feature>
<dbReference type="GO" id="GO:0004180">
    <property type="term" value="F:carboxypeptidase activity"/>
    <property type="evidence" value="ECO:0007669"/>
    <property type="project" value="UniProtKB-KW"/>
</dbReference>
<proteinExistence type="predicted"/>
<dbReference type="AlphaFoldDB" id="A0A2S5GDL7"/>